<dbReference type="InterPro" id="IPR039697">
    <property type="entry name" value="Alcohol_dehydrogenase_Fe"/>
</dbReference>
<accession>A0A841Q5Q4</accession>
<dbReference type="PANTHER" id="PTHR11496">
    <property type="entry name" value="ALCOHOL DEHYDROGENASE"/>
    <property type="match status" value="1"/>
</dbReference>
<dbReference type="Pfam" id="PF25137">
    <property type="entry name" value="ADH_Fe_C"/>
    <property type="match status" value="1"/>
</dbReference>
<dbReference type="PROSITE" id="PS00913">
    <property type="entry name" value="ADH_IRON_1"/>
    <property type="match status" value="1"/>
</dbReference>
<dbReference type="FunFam" id="1.20.1090.10:FF:000001">
    <property type="entry name" value="Aldehyde-alcohol dehydrogenase"/>
    <property type="match status" value="1"/>
</dbReference>
<evidence type="ECO:0000259" key="5">
    <source>
        <dbReference type="Pfam" id="PF25137"/>
    </source>
</evidence>
<dbReference type="SUPFAM" id="SSF56796">
    <property type="entry name" value="Dehydroquinate synthase-like"/>
    <property type="match status" value="1"/>
</dbReference>
<evidence type="ECO:0000256" key="1">
    <source>
        <dbReference type="ARBA" id="ARBA00007358"/>
    </source>
</evidence>
<dbReference type="GO" id="GO:0046872">
    <property type="term" value="F:metal ion binding"/>
    <property type="evidence" value="ECO:0007669"/>
    <property type="project" value="InterPro"/>
</dbReference>
<dbReference type="Gene3D" id="3.40.50.1970">
    <property type="match status" value="1"/>
</dbReference>
<dbReference type="Proteomes" id="UP000581688">
    <property type="component" value="Unassembled WGS sequence"/>
</dbReference>
<evidence type="ECO:0000313" key="6">
    <source>
        <dbReference type="EMBL" id="MBB6453728.1"/>
    </source>
</evidence>
<evidence type="ECO:0000259" key="4">
    <source>
        <dbReference type="Pfam" id="PF00465"/>
    </source>
</evidence>
<evidence type="ECO:0000313" key="7">
    <source>
        <dbReference type="Proteomes" id="UP000581688"/>
    </source>
</evidence>
<dbReference type="FunFam" id="3.40.50.1970:FF:000003">
    <property type="entry name" value="Alcohol dehydrogenase, iron-containing"/>
    <property type="match status" value="1"/>
</dbReference>
<organism evidence="6 7">
    <name type="scientific">Salirhabdus euzebyi</name>
    <dbReference type="NCBI Taxonomy" id="394506"/>
    <lineage>
        <taxon>Bacteria</taxon>
        <taxon>Bacillati</taxon>
        <taxon>Bacillota</taxon>
        <taxon>Bacilli</taxon>
        <taxon>Bacillales</taxon>
        <taxon>Bacillaceae</taxon>
        <taxon>Salirhabdus</taxon>
    </lineage>
</organism>
<dbReference type="CDD" id="cd08551">
    <property type="entry name" value="Fe-ADH"/>
    <property type="match status" value="1"/>
</dbReference>
<evidence type="ECO:0000256" key="3">
    <source>
        <dbReference type="ARBA" id="ARBA00023027"/>
    </source>
</evidence>
<comment type="caution">
    <text evidence="6">The sequence shown here is derived from an EMBL/GenBank/DDBJ whole genome shotgun (WGS) entry which is preliminary data.</text>
</comment>
<dbReference type="GO" id="GO:0004022">
    <property type="term" value="F:alcohol dehydrogenase (NAD+) activity"/>
    <property type="evidence" value="ECO:0007669"/>
    <property type="project" value="TreeGrafter"/>
</dbReference>
<feature type="domain" description="Fe-containing alcohol dehydrogenase-like C-terminal" evidence="5">
    <location>
        <begin position="187"/>
        <end position="383"/>
    </location>
</feature>
<dbReference type="AlphaFoldDB" id="A0A841Q5Q4"/>
<dbReference type="EMBL" id="JACHGH010000005">
    <property type="protein sequence ID" value="MBB6453728.1"/>
    <property type="molecule type" value="Genomic_DNA"/>
</dbReference>
<proteinExistence type="inferred from homology"/>
<feature type="domain" description="Alcohol dehydrogenase iron-type/glycerol dehydrogenase GldA" evidence="4">
    <location>
        <begin position="7"/>
        <end position="176"/>
    </location>
</feature>
<dbReference type="InterPro" id="IPR001670">
    <property type="entry name" value="ADH_Fe/GldA"/>
</dbReference>
<dbReference type="InterPro" id="IPR018211">
    <property type="entry name" value="ADH_Fe_CS"/>
</dbReference>
<comment type="similarity">
    <text evidence="1">Belongs to the iron-containing alcohol dehydrogenase family.</text>
</comment>
<protein>
    <submittedName>
        <fullName evidence="6">Alcohol dehydrogenase class IV</fullName>
    </submittedName>
</protein>
<name>A0A841Q5Q4_9BACI</name>
<keyword evidence="7" id="KW-1185">Reference proteome</keyword>
<dbReference type="PANTHER" id="PTHR11496:SF102">
    <property type="entry name" value="ALCOHOL DEHYDROGENASE 4"/>
    <property type="match status" value="1"/>
</dbReference>
<dbReference type="Pfam" id="PF00465">
    <property type="entry name" value="Fe-ADH"/>
    <property type="match status" value="1"/>
</dbReference>
<keyword evidence="2" id="KW-0560">Oxidoreductase</keyword>
<dbReference type="Gene3D" id="1.20.1090.10">
    <property type="entry name" value="Dehydroquinate synthase-like - alpha domain"/>
    <property type="match status" value="1"/>
</dbReference>
<dbReference type="RefSeq" id="WP_174495927.1">
    <property type="nucleotide sequence ID" value="NZ_CADDWK010000005.1"/>
</dbReference>
<gene>
    <name evidence="6" type="ORF">HNQ94_002177</name>
</gene>
<keyword evidence="3" id="KW-0520">NAD</keyword>
<evidence type="ECO:0000256" key="2">
    <source>
        <dbReference type="ARBA" id="ARBA00023002"/>
    </source>
</evidence>
<dbReference type="InterPro" id="IPR056798">
    <property type="entry name" value="ADH_Fe_C"/>
</dbReference>
<sequence length="390" mass="41991">MYSFISPIKIHHGEGSVSKLEGILEELRADKVFLLTDPILKELGVIEPVLKILEGRGVTVTLSTNVIPEPPLEVGNKVIEEVRKTKPDLVLGIGGGSALDLAKAAAVLADNDGNVQDYLNLSGTKKIKKKGIPKVLLPTTAGTGAEVTDIAVFSLADTKDVITHDYLLADYAIVDPVFTYTLPAKVTAASGIDALTHAIEAFTSVNATPLTDLLALDAMRRINKYVRTAVWNGKDKEARGEMALGSLLAGLSFYNAGVAGVHALAYPLGGLFKIPHGESNAVLLPYVYDAIWPSCLEKMVLVAEAFELPAEGKSAREIALDVVQSLYDLVEDVGLPKSIGEYDIHPEDINLLAENGVKQKRLLARSPKPLHLKDVKQIYQHAYEGKLTSK</sequence>
<reference evidence="6 7" key="1">
    <citation type="submission" date="2020-08" db="EMBL/GenBank/DDBJ databases">
        <title>Genomic Encyclopedia of Type Strains, Phase IV (KMG-IV): sequencing the most valuable type-strain genomes for metagenomic binning, comparative biology and taxonomic classification.</title>
        <authorList>
            <person name="Goeker M."/>
        </authorList>
    </citation>
    <scope>NUCLEOTIDE SEQUENCE [LARGE SCALE GENOMIC DNA]</scope>
    <source>
        <strain evidence="6 7">DSM 19612</strain>
    </source>
</reference>